<keyword evidence="1" id="KW-0472">Membrane</keyword>
<sequence length="190" mass="21362">MFDNIKLMPAKKTKMVLYVVFIILFALVTGVIYYALQTGEKSSSKEAQRIINNTKDNKPPLVVEQPQVKIAKEVNAKTFQELKETAPDIVTSPNVSDAKLREEILKDVKNEDPQNYRVFFDGAKISATELTISQGDYVTWVNNSNGKTMKVEGKDNWGSILEVPPSKGFTQEFNFKGDFEYTINGSIKGK</sequence>
<reference evidence="2" key="1">
    <citation type="journal article" date="2020" name="mSystems">
        <title>Genome- and Community-Level Interaction Insights into Carbon Utilization and Element Cycling Functions of Hydrothermarchaeota in Hydrothermal Sediment.</title>
        <authorList>
            <person name="Zhou Z."/>
            <person name="Liu Y."/>
            <person name="Xu W."/>
            <person name="Pan J."/>
            <person name="Luo Z.H."/>
            <person name="Li M."/>
        </authorList>
    </citation>
    <scope>NUCLEOTIDE SEQUENCE [LARGE SCALE GENOMIC DNA]</scope>
    <source>
        <strain evidence="2">HyVt-517</strain>
    </source>
</reference>
<dbReference type="EMBL" id="DRNS01000059">
    <property type="protein sequence ID" value="HHH14225.1"/>
    <property type="molecule type" value="Genomic_DNA"/>
</dbReference>
<evidence type="ECO:0000313" key="2">
    <source>
        <dbReference type="EMBL" id="HHH14225.1"/>
    </source>
</evidence>
<dbReference type="Gene3D" id="2.60.40.420">
    <property type="entry name" value="Cupredoxins - blue copper proteins"/>
    <property type="match status" value="1"/>
</dbReference>
<feature type="non-terminal residue" evidence="2">
    <location>
        <position position="190"/>
    </location>
</feature>
<dbReference type="AlphaFoldDB" id="A0A7V5MH34"/>
<protein>
    <submittedName>
        <fullName evidence="2">Uncharacterized protein</fullName>
    </submittedName>
</protein>
<dbReference type="SUPFAM" id="SSF49503">
    <property type="entry name" value="Cupredoxins"/>
    <property type="match status" value="1"/>
</dbReference>
<proteinExistence type="predicted"/>
<comment type="caution">
    <text evidence="2">The sequence shown here is derived from an EMBL/GenBank/DDBJ whole genome shotgun (WGS) entry which is preliminary data.</text>
</comment>
<keyword evidence="1" id="KW-0812">Transmembrane</keyword>
<dbReference type="Proteomes" id="UP000886106">
    <property type="component" value="Unassembled WGS sequence"/>
</dbReference>
<name>A0A7V5MH34_UNCKA</name>
<feature type="transmembrane region" description="Helical" evidence="1">
    <location>
        <begin position="15"/>
        <end position="36"/>
    </location>
</feature>
<organism evidence="2">
    <name type="scientific">candidate division WWE3 bacterium</name>
    <dbReference type="NCBI Taxonomy" id="2053526"/>
    <lineage>
        <taxon>Bacteria</taxon>
        <taxon>Katanobacteria</taxon>
    </lineage>
</organism>
<evidence type="ECO:0000256" key="1">
    <source>
        <dbReference type="SAM" id="Phobius"/>
    </source>
</evidence>
<keyword evidence="1" id="KW-1133">Transmembrane helix</keyword>
<accession>A0A7V5MH34</accession>
<dbReference type="InterPro" id="IPR008972">
    <property type="entry name" value="Cupredoxin"/>
</dbReference>
<gene>
    <name evidence="2" type="ORF">ENJ78_00775</name>
</gene>